<evidence type="ECO:0000313" key="2">
    <source>
        <dbReference type="Proteomes" id="UP000316426"/>
    </source>
</evidence>
<evidence type="ECO:0000313" key="1">
    <source>
        <dbReference type="EMBL" id="QDV74105.1"/>
    </source>
</evidence>
<proteinExistence type="predicted"/>
<name>A0A518K8J1_9BACT</name>
<protein>
    <submittedName>
        <fullName evidence="1">Uncharacterized protein</fullName>
    </submittedName>
</protein>
<organism evidence="1 2">
    <name type="scientific">Botrimarina mediterranea</name>
    <dbReference type="NCBI Taxonomy" id="2528022"/>
    <lineage>
        <taxon>Bacteria</taxon>
        <taxon>Pseudomonadati</taxon>
        <taxon>Planctomycetota</taxon>
        <taxon>Planctomycetia</taxon>
        <taxon>Pirellulales</taxon>
        <taxon>Lacipirellulaceae</taxon>
        <taxon>Botrimarina</taxon>
    </lineage>
</organism>
<keyword evidence="2" id="KW-1185">Reference proteome</keyword>
<dbReference type="EMBL" id="CP036349">
    <property type="protein sequence ID" value="QDV74105.1"/>
    <property type="molecule type" value="Genomic_DNA"/>
</dbReference>
<dbReference type="KEGG" id="bmei:Spa11_23040"/>
<gene>
    <name evidence="1" type="ORF">Spa11_23040</name>
</gene>
<reference evidence="1 2" key="1">
    <citation type="submission" date="2019-02" db="EMBL/GenBank/DDBJ databases">
        <title>Deep-cultivation of Planctomycetes and their phenomic and genomic characterization uncovers novel biology.</title>
        <authorList>
            <person name="Wiegand S."/>
            <person name="Jogler M."/>
            <person name="Boedeker C."/>
            <person name="Pinto D."/>
            <person name="Vollmers J."/>
            <person name="Rivas-Marin E."/>
            <person name="Kohn T."/>
            <person name="Peeters S.H."/>
            <person name="Heuer A."/>
            <person name="Rast P."/>
            <person name="Oberbeckmann S."/>
            <person name="Bunk B."/>
            <person name="Jeske O."/>
            <person name="Meyerdierks A."/>
            <person name="Storesund J.E."/>
            <person name="Kallscheuer N."/>
            <person name="Luecker S."/>
            <person name="Lage O.M."/>
            <person name="Pohl T."/>
            <person name="Merkel B.J."/>
            <person name="Hornburger P."/>
            <person name="Mueller R.-W."/>
            <person name="Bruemmer F."/>
            <person name="Labrenz M."/>
            <person name="Spormann A.M."/>
            <person name="Op den Camp H."/>
            <person name="Overmann J."/>
            <person name="Amann R."/>
            <person name="Jetten M.S.M."/>
            <person name="Mascher T."/>
            <person name="Medema M.H."/>
            <person name="Devos D.P."/>
            <person name="Kaster A.-K."/>
            <person name="Ovreas L."/>
            <person name="Rohde M."/>
            <person name="Galperin M.Y."/>
            <person name="Jogler C."/>
        </authorList>
    </citation>
    <scope>NUCLEOTIDE SEQUENCE [LARGE SCALE GENOMIC DNA]</scope>
    <source>
        <strain evidence="1 2">Spa11</strain>
    </source>
</reference>
<dbReference type="AlphaFoldDB" id="A0A518K8J1"/>
<dbReference type="Proteomes" id="UP000316426">
    <property type="component" value="Chromosome"/>
</dbReference>
<sequence length="44" mass="4615">MVDQLPVGADGSIVWLTVTVQPTCGRDGGQSEVAVLTASSYRHL</sequence>
<accession>A0A518K8J1</accession>